<comment type="catalytic activity">
    <reaction evidence="7">
        <text>a peptidoglycan chain = a peptidoglycan chain with N-acetyl-1,6-anhydromuramyl-[peptide] at the reducing end + a peptidoglycan chain with N-acetylglucosamine at the non-reducing end.</text>
        <dbReference type="EC" id="4.2.2.29"/>
    </reaction>
</comment>
<comment type="subcellular location">
    <subcellularLocation>
        <location evidence="7">Cell membrane</location>
        <topology evidence="7">Single-pass membrane protein</topology>
    </subcellularLocation>
</comment>
<dbReference type="GO" id="GO:0005886">
    <property type="term" value="C:plasma membrane"/>
    <property type="evidence" value="ECO:0007669"/>
    <property type="project" value="UniProtKB-SubCell"/>
</dbReference>
<keyword evidence="5 7" id="KW-0456">Lyase</keyword>
<comment type="similarity">
    <text evidence="7">Belongs to the transglycosylase MltG family.</text>
</comment>
<keyword evidence="4 7" id="KW-0472">Membrane</keyword>
<accession>A0A845DA79</accession>
<sequence length="339" mass="38435">MLRRYRKYIIIAFVCLVIFGVAFIGFYLWSLAPPNPDGVPREIVIEKGSGQRDIAQLLYNEGLIRNQQGFLLYVQWSDTYKNLQAGTYQLSSAMGVREIVKKLTEGVVEDFVQITLPEGLTLQEMDELLAENGVLKKGAFQDGASLSAREAFDKYKLAFLENLDSETLEGFLFPDTYEFYKDTGTDIVIEAMLENFEKRIGDEFPDVLGSDSFLDTIIIASILEKEVQTEEDMKLVAGLIQNRRESNMFLNMDSTVKYFSGETTARGIAQAKNEDNPYNTYRVKGLPPSPIGNPGVQAIRSVLEPTPSDYVYFLNEEDGTTHYAKNSQEHQINIERYLR</sequence>
<evidence type="ECO:0000256" key="5">
    <source>
        <dbReference type="ARBA" id="ARBA00023239"/>
    </source>
</evidence>
<dbReference type="GO" id="GO:0008932">
    <property type="term" value="F:lytic endotransglycosylase activity"/>
    <property type="evidence" value="ECO:0007669"/>
    <property type="project" value="UniProtKB-UniRule"/>
</dbReference>
<evidence type="ECO:0000313" key="9">
    <source>
        <dbReference type="Proteomes" id="UP000449092"/>
    </source>
</evidence>
<comment type="function">
    <text evidence="7">Functions as a peptidoglycan terminase that cleaves nascent peptidoglycan strands endolytically to terminate their elongation.</text>
</comment>
<protein>
    <recommendedName>
        <fullName evidence="7">Endolytic murein transglycosylase</fullName>
        <ecNumber evidence="7">4.2.2.29</ecNumber>
    </recommendedName>
    <alternativeName>
        <fullName evidence="7">Peptidoglycan lytic transglycosylase</fullName>
    </alternativeName>
    <alternativeName>
        <fullName evidence="7">Peptidoglycan polymerization terminase</fullName>
    </alternativeName>
</protein>
<dbReference type="PANTHER" id="PTHR30518:SF2">
    <property type="entry name" value="ENDOLYTIC MUREIN TRANSGLYCOSYLASE"/>
    <property type="match status" value="1"/>
</dbReference>
<evidence type="ECO:0000256" key="4">
    <source>
        <dbReference type="ARBA" id="ARBA00023136"/>
    </source>
</evidence>
<feature type="site" description="Important for catalytic activity" evidence="7">
    <location>
        <position position="226"/>
    </location>
</feature>
<evidence type="ECO:0000313" key="8">
    <source>
        <dbReference type="EMBL" id="MYE38305.1"/>
    </source>
</evidence>
<gene>
    <name evidence="7 8" type="primary">mltG</name>
    <name evidence="8" type="ORF">F4X82_02185</name>
</gene>
<comment type="caution">
    <text evidence="8">The sequence shown here is derived from an EMBL/GenBank/DDBJ whole genome shotgun (WGS) entry which is preliminary data.</text>
</comment>
<dbReference type="NCBIfam" id="TIGR00247">
    <property type="entry name" value="endolytic transglycosylase MltG"/>
    <property type="match status" value="1"/>
</dbReference>
<dbReference type="HAMAP" id="MF_02065">
    <property type="entry name" value="MltG"/>
    <property type="match status" value="1"/>
</dbReference>
<name>A0A845DA79_9BACT</name>
<proteinExistence type="inferred from homology"/>
<evidence type="ECO:0000256" key="1">
    <source>
        <dbReference type="ARBA" id="ARBA00022475"/>
    </source>
</evidence>
<dbReference type="EMBL" id="VXOY01000018">
    <property type="protein sequence ID" value="MYE38305.1"/>
    <property type="molecule type" value="Genomic_DNA"/>
</dbReference>
<dbReference type="Pfam" id="PF02618">
    <property type="entry name" value="YceG"/>
    <property type="match status" value="1"/>
</dbReference>
<dbReference type="EC" id="4.2.2.29" evidence="7"/>
<dbReference type="Gene3D" id="3.30.1490.480">
    <property type="entry name" value="Endolytic murein transglycosylase"/>
    <property type="match status" value="1"/>
</dbReference>
<evidence type="ECO:0000256" key="7">
    <source>
        <dbReference type="HAMAP-Rule" id="MF_02065"/>
    </source>
</evidence>
<reference evidence="8 9" key="1">
    <citation type="submission" date="2019-09" db="EMBL/GenBank/DDBJ databases">
        <title>Characterisation of the sponge microbiome using genome-centric metagenomics.</title>
        <authorList>
            <person name="Engelberts J.P."/>
            <person name="Robbins S.J."/>
            <person name="De Goeij J.M."/>
            <person name="Aranda M."/>
            <person name="Bell S.C."/>
            <person name="Webster N.S."/>
        </authorList>
    </citation>
    <scope>NUCLEOTIDE SEQUENCE [LARGE SCALE GENOMIC DNA]</scope>
    <source>
        <strain evidence="8">SB0662_bin_43</strain>
    </source>
</reference>
<dbReference type="AlphaFoldDB" id="A0A845DA79"/>
<evidence type="ECO:0000256" key="2">
    <source>
        <dbReference type="ARBA" id="ARBA00022692"/>
    </source>
</evidence>
<dbReference type="InterPro" id="IPR003770">
    <property type="entry name" value="MLTG-like"/>
</dbReference>
<dbReference type="Proteomes" id="UP000449092">
    <property type="component" value="Unassembled WGS sequence"/>
</dbReference>
<keyword evidence="1 7" id="KW-1003">Cell membrane</keyword>
<dbReference type="PANTHER" id="PTHR30518">
    <property type="entry name" value="ENDOLYTIC MUREIN TRANSGLYCOSYLASE"/>
    <property type="match status" value="1"/>
</dbReference>
<keyword evidence="3 7" id="KW-1133">Transmembrane helix</keyword>
<dbReference type="GO" id="GO:0071555">
    <property type="term" value="P:cell wall organization"/>
    <property type="evidence" value="ECO:0007669"/>
    <property type="project" value="UniProtKB-KW"/>
</dbReference>
<evidence type="ECO:0000256" key="6">
    <source>
        <dbReference type="ARBA" id="ARBA00023316"/>
    </source>
</evidence>
<keyword evidence="6 7" id="KW-0961">Cell wall biogenesis/degradation</keyword>
<organism evidence="8 9">
    <name type="scientific">Candidatus Spechtbacteria bacterium SB0662_bin_43</name>
    <dbReference type="NCBI Taxonomy" id="2604897"/>
    <lineage>
        <taxon>Bacteria</taxon>
        <taxon>Candidatus Spechtiibacteriota</taxon>
    </lineage>
</organism>
<keyword evidence="2 7" id="KW-0812">Transmembrane</keyword>
<evidence type="ECO:0000256" key="3">
    <source>
        <dbReference type="ARBA" id="ARBA00022989"/>
    </source>
</evidence>
<dbReference type="GO" id="GO:0009252">
    <property type="term" value="P:peptidoglycan biosynthetic process"/>
    <property type="evidence" value="ECO:0007669"/>
    <property type="project" value="UniProtKB-UniRule"/>
</dbReference>
<feature type="transmembrane region" description="Helical" evidence="7">
    <location>
        <begin position="7"/>
        <end position="29"/>
    </location>
</feature>